<keyword evidence="1" id="KW-0479">Metal-binding</keyword>
<dbReference type="SUPFAM" id="SSF57845">
    <property type="entry name" value="B-box zinc-binding domain"/>
    <property type="match status" value="1"/>
</dbReference>
<evidence type="ECO:0000313" key="4">
    <source>
        <dbReference type="EMBL" id="CAG2226694.1"/>
    </source>
</evidence>
<organism evidence="4 5">
    <name type="scientific">Mytilus edulis</name>
    <name type="common">Blue mussel</name>
    <dbReference type="NCBI Taxonomy" id="6550"/>
    <lineage>
        <taxon>Eukaryota</taxon>
        <taxon>Metazoa</taxon>
        <taxon>Spiralia</taxon>
        <taxon>Lophotrochozoa</taxon>
        <taxon>Mollusca</taxon>
        <taxon>Bivalvia</taxon>
        <taxon>Autobranchia</taxon>
        <taxon>Pteriomorphia</taxon>
        <taxon>Mytilida</taxon>
        <taxon>Mytiloidea</taxon>
        <taxon>Mytilidae</taxon>
        <taxon>Mytilinae</taxon>
        <taxon>Mytilus</taxon>
    </lineage>
</organism>
<proteinExistence type="predicted"/>
<dbReference type="Gene3D" id="3.30.160.60">
    <property type="entry name" value="Classic Zinc Finger"/>
    <property type="match status" value="1"/>
</dbReference>
<dbReference type="CDD" id="cd19757">
    <property type="entry name" value="Bbox1"/>
    <property type="match status" value="1"/>
</dbReference>
<evidence type="ECO:0000256" key="1">
    <source>
        <dbReference type="PROSITE-ProRule" id="PRU00024"/>
    </source>
</evidence>
<dbReference type="Gene3D" id="2.120.10.30">
    <property type="entry name" value="TolB, C-terminal domain"/>
    <property type="match status" value="1"/>
</dbReference>
<protein>
    <recommendedName>
        <fullName evidence="3">B box-type domain-containing protein</fullName>
    </recommendedName>
</protein>
<dbReference type="PANTHER" id="PTHR25462:SF296">
    <property type="entry name" value="MEIOTIC P26, ISOFORM F"/>
    <property type="match status" value="1"/>
</dbReference>
<evidence type="ECO:0000259" key="3">
    <source>
        <dbReference type="PROSITE" id="PS50119"/>
    </source>
</evidence>
<evidence type="ECO:0000313" key="5">
    <source>
        <dbReference type="Proteomes" id="UP000683360"/>
    </source>
</evidence>
<keyword evidence="1" id="KW-0862">Zinc</keyword>
<dbReference type="InterPro" id="IPR000315">
    <property type="entry name" value="Znf_B-box"/>
</dbReference>
<keyword evidence="5" id="KW-1185">Reference proteome</keyword>
<dbReference type="InterPro" id="IPR011042">
    <property type="entry name" value="6-blade_b-propeller_TolB-like"/>
</dbReference>
<dbReference type="Proteomes" id="UP000683360">
    <property type="component" value="Unassembled WGS sequence"/>
</dbReference>
<feature type="coiled-coil region" evidence="2">
    <location>
        <begin position="218"/>
        <end position="259"/>
    </location>
</feature>
<name>A0A8S3SZN5_MYTED</name>
<dbReference type="EMBL" id="CAJPWZ010001922">
    <property type="protein sequence ID" value="CAG2226694.1"/>
    <property type="molecule type" value="Genomic_DNA"/>
</dbReference>
<dbReference type="SUPFAM" id="SSF101898">
    <property type="entry name" value="NHL repeat"/>
    <property type="match status" value="1"/>
</dbReference>
<dbReference type="AlphaFoldDB" id="A0A8S3SZN5"/>
<dbReference type="PANTHER" id="PTHR25462">
    <property type="entry name" value="BONUS, ISOFORM C-RELATED"/>
    <property type="match status" value="1"/>
</dbReference>
<dbReference type="InterPro" id="IPR047153">
    <property type="entry name" value="TRIM45/56/19-like"/>
</dbReference>
<evidence type="ECO:0000256" key="2">
    <source>
        <dbReference type="SAM" id="Coils"/>
    </source>
</evidence>
<sequence length="609" mass="68833">MNANSRGNQVVRVPCETHFRRNVWIETLIYTLKGKLGAKLKAMTSCEPCHRKGLGVPAVKWCTECDEALCSSCYDSHRSMKALLSHRIVDIDLAKTTPVPALMKLSSQFCKTHTNQRLEYHCLFHDAICCQNCMTHNHRACANIIPIDIAAKGAKESRSISELLSQLENIQQSLDGIRQRKLQNIKQIDDQDIAIRNTVSRLRQKVTERLNVIEKELYDELKNLKQSGKSKLERESRKLQQTADLVKSHKEQIEFEKQNGTDKQTFLAAHIIKEHIIGIEERILHMKSRTGTISLVFQENGDILDSLGSFGSLSLSSNTKTSFNMDEKHSKEVEQRESFIQGFDFSYKFDVNVKQDVMITGIAATDDNRLLLCGGGKCNIIITTLEGKYLQDCKLTGEPWDVAITREREGKAVATLPILYAIQFINTNSMVAGKMVKFNWRVYGIATIDKRIIVGGKNSLQILDTDGIKLNEIAVPSISVFYIHPRENGDFYYSDCTYVYCMKPDGRHVFCQDVSNLDSPRNIVTDTRGNLYVAGHRSNNVHRLSSDGISLDVPLSKEDAINGPFAICFSLDQSKLCVSNRNGKTITVYDTMYAPQSREKDIQNLLKYL</sequence>
<dbReference type="Pfam" id="PF22586">
    <property type="entry name" value="ANCHR-like_BBOX"/>
    <property type="match status" value="1"/>
</dbReference>
<dbReference type="OrthoDB" id="6069854at2759"/>
<dbReference type="PROSITE" id="PS50119">
    <property type="entry name" value="ZF_BBOX"/>
    <property type="match status" value="1"/>
</dbReference>
<reference evidence="4" key="1">
    <citation type="submission" date="2021-03" db="EMBL/GenBank/DDBJ databases">
        <authorList>
            <person name="Bekaert M."/>
        </authorList>
    </citation>
    <scope>NUCLEOTIDE SEQUENCE</scope>
</reference>
<dbReference type="GO" id="GO:0008270">
    <property type="term" value="F:zinc ion binding"/>
    <property type="evidence" value="ECO:0007669"/>
    <property type="project" value="UniProtKB-KW"/>
</dbReference>
<keyword evidence="2" id="KW-0175">Coiled coil</keyword>
<accession>A0A8S3SZN5</accession>
<gene>
    <name evidence="4" type="ORF">MEDL_39728</name>
</gene>
<feature type="domain" description="B box-type" evidence="3">
    <location>
        <begin position="41"/>
        <end position="91"/>
    </location>
</feature>
<comment type="caution">
    <text evidence="4">The sequence shown here is derived from an EMBL/GenBank/DDBJ whole genome shotgun (WGS) entry which is preliminary data.</text>
</comment>
<keyword evidence="1" id="KW-0863">Zinc-finger</keyword>